<evidence type="ECO:0000256" key="1">
    <source>
        <dbReference type="SAM" id="Phobius"/>
    </source>
</evidence>
<accession>A0AAD9ZUW5</accession>
<organism evidence="3 4">
    <name type="scientific">Dipteronia sinensis</name>
    <dbReference type="NCBI Taxonomy" id="43782"/>
    <lineage>
        <taxon>Eukaryota</taxon>
        <taxon>Viridiplantae</taxon>
        <taxon>Streptophyta</taxon>
        <taxon>Embryophyta</taxon>
        <taxon>Tracheophyta</taxon>
        <taxon>Spermatophyta</taxon>
        <taxon>Magnoliopsida</taxon>
        <taxon>eudicotyledons</taxon>
        <taxon>Gunneridae</taxon>
        <taxon>Pentapetalae</taxon>
        <taxon>rosids</taxon>
        <taxon>malvids</taxon>
        <taxon>Sapindales</taxon>
        <taxon>Sapindaceae</taxon>
        <taxon>Hippocastanoideae</taxon>
        <taxon>Acereae</taxon>
        <taxon>Dipteronia</taxon>
    </lineage>
</organism>
<protein>
    <submittedName>
        <fullName evidence="3">Uncharacterized protein</fullName>
    </submittedName>
</protein>
<feature type="transmembrane region" description="Helical" evidence="1">
    <location>
        <begin position="74"/>
        <end position="95"/>
    </location>
</feature>
<keyword evidence="2" id="KW-0732">Signal</keyword>
<keyword evidence="4" id="KW-1185">Reference proteome</keyword>
<feature type="chain" id="PRO_5042011764" evidence="2">
    <location>
        <begin position="24"/>
        <end position="125"/>
    </location>
</feature>
<feature type="signal peptide" evidence="2">
    <location>
        <begin position="1"/>
        <end position="23"/>
    </location>
</feature>
<dbReference type="Proteomes" id="UP001281410">
    <property type="component" value="Unassembled WGS sequence"/>
</dbReference>
<name>A0AAD9ZUW5_9ROSI</name>
<keyword evidence="1" id="KW-0812">Transmembrane</keyword>
<evidence type="ECO:0000313" key="4">
    <source>
        <dbReference type="Proteomes" id="UP001281410"/>
    </source>
</evidence>
<dbReference type="AlphaFoldDB" id="A0AAD9ZUW5"/>
<sequence>MAKSLVLISLCLDMAAVFRSVNAMVVPAIFISGDSIADVGTNNFLPGTLEAKPGLTFLSMGLIFRMEKLPVGSVMASTLLIHLVSTVLFLSVSFLSPKLMGHKRSPPPFISLDSASAVKMRASEV</sequence>
<evidence type="ECO:0000256" key="2">
    <source>
        <dbReference type="SAM" id="SignalP"/>
    </source>
</evidence>
<keyword evidence="1" id="KW-0472">Membrane</keyword>
<dbReference type="EMBL" id="JANJYJ010000008">
    <property type="protein sequence ID" value="KAK3193004.1"/>
    <property type="molecule type" value="Genomic_DNA"/>
</dbReference>
<gene>
    <name evidence="3" type="ORF">Dsin_024314</name>
</gene>
<keyword evidence="1" id="KW-1133">Transmembrane helix</keyword>
<reference evidence="3" key="1">
    <citation type="journal article" date="2023" name="Plant J.">
        <title>Genome sequences and population genomics provide insights into the demographic history, inbreeding, and mutation load of two 'living fossil' tree species of Dipteronia.</title>
        <authorList>
            <person name="Feng Y."/>
            <person name="Comes H.P."/>
            <person name="Chen J."/>
            <person name="Zhu S."/>
            <person name="Lu R."/>
            <person name="Zhang X."/>
            <person name="Li P."/>
            <person name="Qiu J."/>
            <person name="Olsen K.M."/>
            <person name="Qiu Y."/>
        </authorList>
    </citation>
    <scope>NUCLEOTIDE SEQUENCE</scope>
    <source>
        <strain evidence="3">NBL</strain>
    </source>
</reference>
<comment type="caution">
    <text evidence="3">The sequence shown here is derived from an EMBL/GenBank/DDBJ whole genome shotgun (WGS) entry which is preliminary data.</text>
</comment>
<proteinExistence type="predicted"/>
<evidence type="ECO:0000313" key="3">
    <source>
        <dbReference type="EMBL" id="KAK3193004.1"/>
    </source>
</evidence>